<reference evidence="3" key="1">
    <citation type="submission" date="2017-09" db="EMBL/GenBank/DDBJ databases">
        <authorList>
            <person name="Varghese N."/>
            <person name="Submissions S."/>
        </authorList>
    </citation>
    <scope>NUCLEOTIDE SEQUENCE [LARGE SCALE GENOMIC DNA]</scope>
    <source>
        <strain evidence="3">C7</strain>
    </source>
</reference>
<keyword evidence="3" id="KW-1185">Reference proteome</keyword>
<dbReference type="Proteomes" id="UP000220034">
    <property type="component" value="Unassembled WGS sequence"/>
</dbReference>
<feature type="region of interest" description="Disordered" evidence="1">
    <location>
        <begin position="422"/>
        <end position="450"/>
    </location>
</feature>
<evidence type="ECO:0000313" key="2">
    <source>
        <dbReference type="EMBL" id="SOH93979.1"/>
    </source>
</evidence>
<dbReference type="EMBL" id="OCTN01000003">
    <property type="protein sequence ID" value="SOH93979.1"/>
    <property type="molecule type" value="Genomic_DNA"/>
</dbReference>
<organism evidence="2 3">
    <name type="scientific">Pontivivens marinum</name>
    <dbReference type="NCBI Taxonomy" id="1690039"/>
    <lineage>
        <taxon>Bacteria</taxon>
        <taxon>Pseudomonadati</taxon>
        <taxon>Pseudomonadota</taxon>
        <taxon>Alphaproteobacteria</taxon>
        <taxon>Rhodobacterales</taxon>
        <taxon>Paracoccaceae</taxon>
        <taxon>Pontivivens</taxon>
    </lineage>
</organism>
<gene>
    <name evidence="2" type="ORF">SAMN06273572_1033</name>
</gene>
<evidence type="ECO:0000313" key="3">
    <source>
        <dbReference type="Proteomes" id="UP000220034"/>
    </source>
</evidence>
<dbReference type="RefSeq" id="WP_097929552.1">
    <property type="nucleotide sequence ID" value="NZ_OCTN01000003.1"/>
</dbReference>
<accession>A0A2C9CUB0</accession>
<dbReference type="AlphaFoldDB" id="A0A2C9CUB0"/>
<name>A0A2C9CUB0_9RHOB</name>
<dbReference type="OrthoDB" id="5351104at2"/>
<sequence length="450" mass="48974">MIVLWSPYTAGSAASVVDYLLAPTVEKSVAGRREKVVRDPAPEVLYGDPDLVHGCIEALSTRHRYCCATLSFARKDIDIAEWKKGDRELRRRVDGAIALWCEIAFCGVAQEARPPVLVGTHLHTGRLEVNILAPRFVMAKRGARYLPRALNPHPPTSGSRAIWQAYQDTLNGTFGWADPGDPSRRAAVRGPGWIEKKAAELDRWIGLRVGAPVPISEEDAARVASADPPLQILLAAKSLGRQGARDRNALLAGLAPILEELHWRVDAGRGDALVLWPDVADPRDRLILRGPLCEIAPEAPTSTELRDHARWIETAPARLTSSLARLAKERRRTLPFGVASAPTVMDPMALLAAPAPMSMPVPVLINARLRRHIATLTQRIAVAVQRMGVMNALTVWAVRATDGLALTRKLLADLADRPPIQVAKPRSTTTADPALISTHTTRAATEDPSP</sequence>
<proteinExistence type="predicted"/>
<evidence type="ECO:0000256" key="1">
    <source>
        <dbReference type="SAM" id="MobiDB-lite"/>
    </source>
</evidence>
<protein>
    <submittedName>
        <fullName evidence="2">Uncharacterized protein</fullName>
    </submittedName>
</protein>
<feature type="compositionally biased region" description="Polar residues" evidence="1">
    <location>
        <begin position="426"/>
        <end position="443"/>
    </location>
</feature>